<accession>A0AC35U0N2</accession>
<protein>
    <submittedName>
        <fullName evidence="2">Transposase</fullName>
    </submittedName>
</protein>
<dbReference type="Proteomes" id="UP000095286">
    <property type="component" value="Unplaced"/>
</dbReference>
<reference evidence="2" key="1">
    <citation type="submission" date="2016-11" db="UniProtKB">
        <authorList>
            <consortium name="WormBaseParasite"/>
        </authorList>
    </citation>
    <scope>IDENTIFICATION</scope>
    <source>
        <strain evidence="2">KR3021</strain>
    </source>
</reference>
<name>A0AC35U0N2_9BILA</name>
<organism evidence="1 2">
    <name type="scientific">Rhabditophanes sp. KR3021</name>
    <dbReference type="NCBI Taxonomy" id="114890"/>
    <lineage>
        <taxon>Eukaryota</taxon>
        <taxon>Metazoa</taxon>
        <taxon>Ecdysozoa</taxon>
        <taxon>Nematoda</taxon>
        <taxon>Chromadorea</taxon>
        <taxon>Rhabditida</taxon>
        <taxon>Tylenchina</taxon>
        <taxon>Panagrolaimomorpha</taxon>
        <taxon>Strongyloidoidea</taxon>
        <taxon>Alloionematidae</taxon>
        <taxon>Rhabditophanes</taxon>
    </lineage>
</organism>
<sequence>MTSKRCKPRTVSAKLAYEGEKEKLQKIAVKYGVGNLMDTFESYAEAGNTLGCKKSQAGPKLPEMGLEGAPEELATSSALEDNQEPAKFIF</sequence>
<proteinExistence type="predicted"/>
<evidence type="ECO:0000313" key="2">
    <source>
        <dbReference type="WBParaSite" id="RSKR_0000634700.1"/>
    </source>
</evidence>
<evidence type="ECO:0000313" key="1">
    <source>
        <dbReference type="Proteomes" id="UP000095286"/>
    </source>
</evidence>
<dbReference type="WBParaSite" id="RSKR_0000634700.1">
    <property type="protein sequence ID" value="RSKR_0000634700.1"/>
    <property type="gene ID" value="RSKR_0000634700"/>
</dbReference>